<gene>
    <name evidence="1" type="ORF">HPB50_013192</name>
</gene>
<evidence type="ECO:0000313" key="1">
    <source>
        <dbReference type="EMBL" id="KAH6936091.1"/>
    </source>
</evidence>
<accession>A0ACB7SM98</accession>
<evidence type="ECO:0000313" key="2">
    <source>
        <dbReference type="Proteomes" id="UP000821845"/>
    </source>
</evidence>
<protein>
    <submittedName>
        <fullName evidence="1">Uncharacterized protein</fullName>
    </submittedName>
</protein>
<organism evidence="1 2">
    <name type="scientific">Hyalomma asiaticum</name>
    <name type="common">Tick</name>
    <dbReference type="NCBI Taxonomy" id="266040"/>
    <lineage>
        <taxon>Eukaryota</taxon>
        <taxon>Metazoa</taxon>
        <taxon>Ecdysozoa</taxon>
        <taxon>Arthropoda</taxon>
        <taxon>Chelicerata</taxon>
        <taxon>Arachnida</taxon>
        <taxon>Acari</taxon>
        <taxon>Parasitiformes</taxon>
        <taxon>Ixodida</taxon>
        <taxon>Ixodoidea</taxon>
        <taxon>Ixodidae</taxon>
        <taxon>Hyalomminae</taxon>
        <taxon>Hyalomma</taxon>
    </lineage>
</organism>
<comment type="caution">
    <text evidence="1">The sequence shown here is derived from an EMBL/GenBank/DDBJ whole genome shotgun (WGS) entry which is preliminary data.</text>
</comment>
<dbReference type="Proteomes" id="UP000821845">
    <property type="component" value="Chromosome 3"/>
</dbReference>
<reference evidence="1" key="1">
    <citation type="submission" date="2020-05" db="EMBL/GenBank/DDBJ databases">
        <title>Large-scale comparative analyses of tick genomes elucidate their genetic diversity and vector capacities.</title>
        <authorList>
            <person name="Jia N."/>
            <person name="Wang J."/>
            <person name="Shi W."/>
            <person name="Du L."/>
            <person name="Sun Y."/>
            <person name="Zhan W."/>
            <person name="Jiang J."/>
            <person name="Wang Q."/>
            <person name="Zhang B."/>
            <person name="Ji P."/>
            <person name="Sakyi L.B."/>
            <person name="Cui X."/>
            <person name="Yuan T."/>
            <person name="Jiang B."/>
            <person name="Yang W."/>
            <person name="Lam T.T.-Y."/>
            <person name="Chang Q."/>
            <person name="Ding S."/>
            <person name="Wang X."/>
            <person name="Zhu J."/>
            <person name="Ruan X."/>
            <person name="Zhao L."/>
            <person name="Wei J."/>
            <person name="Que T."/>
            <person name="Du C."/>
            <person name="Cheng J."/>
            <person name="Dai P."/>
            <person name="Han X."/>
            <person name="Huang E."/>
            <person name="Gao Y."/>
            <person name="Liu J."/>
            <person name="Shao H."/>
            <person name="Ye R."/>
            <person name="Li L."/>
            <person name="Wei W."/>
            <person name="Wang X."/>
            <person name="Wang C."/>
            <person name="Yang T."/>
            <person name="Huo Q."/>
            <person name="Li W."/>
            <person name="Guo W."/>
            <person name="Chen H."/>
            <person name="Zhou L."/>
            <person name="Ni X."/>
            <person name="Tian J."/>
            <person name="Zhou Y."/>
            <person name="Sheng Y."/>
            <person name="Liu T."/>
            <person name="Pan Y."/>
            <person name="Xia L."/>
            <person name="Li J."/>
            <person name="Zhao F."/>
            <person name="Cao W."/>
        </authorList>
    </citation>
    <scope>NUCLEOTIDE SEQUENCE</scope>
    <source>
        <strain evidence="1">Hyas-2018</strain>
    </source>
</reference>
<name>A0ACB7SM98_HYAAI</name>
<proteinExistence type="predicted"/>
<keyword evidence="2" id="KW-1185">Reference proteome</keyword>
<sequence length="121" mass="13275">MSSAPGAITNDVLVFNDGKTHSSGCPAPMFAATARVIGRQLQKRYVLRPGARFRVNMSVRRRTVVLVRGGVVCRRGLNFASAYEPPKFEGTNAAVKYDRHHDGRNDAAVTSATRTETERLN</sequence>
<dbReference type="EMBL" id="CM023483">
    <property type="protein sequence ID" value="KAH6936091.1"/>
    <property type="molecule type" value="Genomic_DNA"/>
</dbReference>